<evidence type="ECO:0000256" key="1">
    <source>
        <dbReference type="PROSITE-ProRule" id="PRU00042"/>
    </source>
</evidence>
<keyword evidence="4" id="KW-1185">Reference proteome</keyword>
<reference evidence="3 4" key="1">
    <citation type="journal article" date="2018" name="Nat. Ecol. Evol.">
        <title>Pezizomycetes genomes reveal the molecular basis of ectomycorrhizal truffle lifestyle.</title>
        <authorList>
            <person name="Murat C."/>
            <person name="Payen T."/>
            <person name="Noel B."/>
            <person name="Kuo A."/>
            <person name="Morin E."/>
            <person name="Chen J."/>
            <person name="Kohler A."/>
            <person name="Krizsan K."/>
            <person name="Balestrini R."/>
            <person name="Da Silva C."/>
            <person name="Montanini B."/>
            <person name="Hainaut M."/>
            <person name="Levati E."/>
            <person name="Barry K.W."/>
            <person name="Belfiori B."/>
            <person name="Cichocki N."/>
            <person name="Clum A."/>
            <person name="Dockter R.B."/>
            <person name="Fauchery L."/>
            <person name="Guy J."/>
            <person name="Iotti M."/>
            <person name="Le Tacon F."/>
            <person name="Lindquist E.A."/>
            <person name="Lipzen A."/>
            <person name="Malagnac F."/>
            <person name="Mello A."/>
            <person name="Molinier V."/>
            <person name="Miyauchi S."/>
            <person name="Poulain J."/>
            <person name="Riccioni C."/>
            <person name="Rubini A."/>
            <person name="Sitrit Y."/>
            <person name="Splivallo R."/>
            <person name="Traeger S."/>
            <person name="Wang M."/>
            <person name="Zifcakova L."/>
            <person name="Wipf D."/>
            <person name="Zambonelli A."/>
            <person name="Paolocci F."/>
            <person name="Nowrousian M."/>
            <person name="Ottonello S."/>
            <person name="Baldrian P."/>
            <person name="Spatafora J.W."/>
            <person name="Henrissat B."/>
            <person name="Nagy L.G."/>
            <person name="Aury J.M."/>
            <person name="Wincker P."/>
            <person name="Grigoriev I.V."/>
            <person name="Bonfante P."/>
            <person name="Martin F.M."/>
        </authorList>
    </citation>
    <scope>NUCLEOTIDE SEQUENCE [LARGE SCALE GENOMIC DNA]</scope>
    <source>
        <strain evidence="3 4">CCBAS932</strain>
    </source>
</reference>
<gene>
    <name evidence="3" type="ORF">P167DRAFT_564326</name>
</gene>
<protein>
    <recommendedName>
        <fullName evidence="2">C2H2-type domain-containing protein</fullName>
    </recommendedName>
</protein>
<dbReference type="PROSITE" id="PS50157">
    <property type="entry name" value="ZINC_FINGER_C2H2_2"/>
    <property type="match status" value="1"/>
</dbReference>
<accession>A0A3N4KTF8</accession>
<name>A0A3N4KTF8_9PEZI</name>
<dbReference type="Proteomes" id="UP000277580">
    <property type="component" value="Unassembled WGS sequence"/>
</dbReference>
<evidence type="ECO:0000313" key="3">
    <source>
        <dbReference type="EMBL" id="RPB13797.1"/>
    </source>
</evidence>
<sequence length="412" mass="45878">MDHSLFLWEYSRAKITTLPRSTLSCQSQIGCWENIKNEYYNLGAIIDRKMLGPSYGSENACQLRLGQEAAKRLLVSVQYIIDCLCQVTSFPPRGQQLENLKMAYGAWELADRIAVEILVGSYAISIHSPPALAPGIDDNYHLLSLPSMPPFQELEFKSETSVPVPETCNPRDLLLGPDPDLDIPTISWTVDSPDFSPDFNTQMQIPDFGFVYDTMEMEFRSVQSLMTTSAPSDILTPEQTPDREMECPASAVEGVVGVIFAIPESLATEKDTFKIPLSVPSEVPTPEQTPDPEIESPTAAVGGMIGMDLSCPHEGCRKVFPRENALLRHISSIHDEKASVSCPYCLEAGNWNGKRFNRSDNFQRHVKGRHSDISADDPLIKQALQKLWKAKGVRTSWGKKPGAKKIISKRKY</sequence>
<dbReference type="SMART" id="SM00355">
    <property type="entry name" value="ZnF_C2H2"/>
    <property type="match status" value="2"/>
</dbReference>
<feature type="domain" description="C2H2-type" evidence="2">
    <location>
        <begin position="309"/>
        <end position="339"/>
    </location>
</feature>
<keyword evidence="1" id="KW-0479">Metal-binding</keyword>
<dbReference type="Gene3D" id="3.30.160.60">
    <property type="entry name" value="Classic Zinc Finger"/>
    <property type="match status" value="1"/>
</dbReference>
<evidence type="ECO:0000259" key="2">
    <source>
        <dbReference type="PROSITE" id="PS50157"/>
    </source>
</evidence>
<dbReference type="InParanoid" id="A0A3N4KTF8"/>
<dbReference type="EMBL" id="ML119121">
    <property type="protein sequence ID" value="RPB13797.1"/>
    <property type="molecule type" value="Genomic_DNA"/>
</dbReference>
<keyword evidence="1" id="KW-0862">Zinc</keyword>
<keyword evidence="1" id="KW-0863">Zinc-finger</keyword>
<proteinExistence type="predicted"/>
<dbReference type="OrthoDB" id="2687452at2759"/>
<organism evidence="3 4">
    <name type="scientific">Morchella conica CCBAS932</name>
    <dbReference type="NCBI Taxonomy" id="1392247"/>
    <lineage>
        <taxon>Eukaryota</taxon>
        <taxon>Fungi</taxon>
        <taxon>Dikarya</taxon>
        <taxon>Ascomycota</taxon>
        <taxon>Pezizomycotina</taxon>
        <taxon>Pezizomycetes</taxon>
        <taxon>Pezizales</taxon>
        <taxon>Morchellaceae</taxon>
        <taxon>Morchella</taxon>
    </lineage>
</organism>
<dbReference type="STRING" id="1392247.A0A3N4KTF8"/>
<dbReference type="GO" id="GO:0008270">
    <property type="term" value="F:zinc ion binding"/>
    <property type="evidence" value="ECO:0007669"/>
    <property type="project" value="UniProtKB-KW"/>
</dbReference>
<dbReference type="PROSITE" id="PS00028">
    <property type="entry name" value="ZINC_FINGER_C2H2_1"/>
    <property type="match status" value="1"/>
</dbReference>
<dbReference type="InterPro" id="IPR013087">
    <property type="entry name" value="Znf_C2H2_type"/>
</dbReference>
<dbReference type="AlphaFoldDB" id="A0A3N4KTF8"/>
<evidence type="ECO:0000313" key="4">
    <source>
        <dbReference type="Proteomes" id="UP000277580"/>
    </source>
</evidence>